<evidence type="ECO:0000313" key="1">
    <source>
        <dbReference type="EMBL" id="MCS1396115.1"/>
    </source>
</evidence>
<keyword evidence="2" id="KW-1185">Reference proteome</keyword>
<evidence type="ECO:0000313" key="2">
    <source>
        <dbReference type="Proteomes" id="UP001525021"/>
    </source>
</evidence>
<sequence>MKEELQIDKEGIETGLATFKIIVPSEQVRDERQHATLRFVAEEDNRVEGWIGISPVSTRSSTMQHEKINRGMTFIELEFP</sequence>
<proteinExistence type="predicted"/>
<comment type="caution">
    <text evidence="1">The sequence shown here is derived from an EMBL/GenBank/DDBJ whole genome shotgun (WGS) entry which is preliminary data.</text>
</comment>
<accession>A0ABT2DMV3</accession>
<dbReference type="RefSeq" id="WP_012294599.1">
    <property type="nucleotide sequence ID" value="NZ_JANTOO010000010.1"/>
</dbReference>
<gene>
    <name evidence="1" type="ORF">NXZ79_08700</name>
</gene>
<dbReference type="Proteomes" id="UP001525021">
    <property type="component" value="Unassembled WGS sequence"/>
</dbReference>
<reference evidence="1 2" key="1">
    <citation type="submission" date="2022-08" db="EMBL/GenBank/DDBJ databases">
        <title>Lysinibacillus sequencing.</title>
        <authorList>
            <person name="Dunlap C."/>
        </authorList>
    </citation>
    <scope>NUCLEOTIDE SEQUENCE [LARGE SCALE GENOMIC DNA]</scope>
    <source>
        <strain evidence="1 2">PB211</strain>
    </source>
</reference>
<dbReference type="EMBL" id="JANTOO010000010">
    <property type="protein sequence ID" value="MCS1396115.1"/>
    <property type="molecule type" value="Genomic_DNA"/>
</dbReference>
<name>A0ABT2DMV3_9BACI</name>
<organism evidence="1 2">
    <name type="scientific">Lysinibacillus pinottii</name>
    <dbReference type="NCBI Taxonomy" id="2973932"/>
    <lineage>
        <taxon>Bacteria</taxon>
        <taxon>Bacillati</taxon>
        <taxon>Bacillota</taxon>
        <taxon>Bacilli</taxon>
        <taxon>Bacillales</taxon>
        <taxon>Bacillaceae</taxon>
        <taxon>Lysinibacillus</taxon>
    </lineage>
</organism>
<protein>
    <submittedName>
        <fullName evidence="1">Uncharacterized protein</fullName>
    </submittedName>
</protein>